<dbReference type="EMBL" id="JAGXEW010000039">
    <property type="protein sequence ID" value="KAK1153813.1"/>
    <property type="molecule type" value="Genomic_DNA"/>
</dbReference>
<protein>
    <submittedName>
        <fullName evidence="2">Tumor necrosis factor ligand superfamily member 9-like</fullName>
    </submittedName>
</protein>
<dbReference type="Gene3D" id="2.60.120.40">
    <property type="match status" value="1"/>
</dbReference>
<dbReference type="EMBL" id="JAGXEW010000038">
    <property type="protein sequence ID" value="KAK1153936.1"/>
    <property type="molecule type" value="Genomic_DNA"/>
</dbReference>
<sequence length="206" mass="22797">MTSINPESLQKHPHSRGLEKCLVGSVIMLFIMVAAACVCFFIVIQGMQLEKERKKDLAFGQNCAHLLGNTVLLKNVTMEWSSSKGMGQAFVGDQFSYDNDLHMLNSKAQGMFYLYLQMNVRCTGPRCKAAGRVTITVFNSDDGDRSVALECAIDIPTDSSTKPISKNCVSLVSVLEGNKIYAHLTFSGEHETDWQLNNTDFGIFLV</sequence>
<keyword evidence="1" id="KW-0472">Membrane</keyword>
<dbReference type="InterPro" id="IPR008983">
    <property type="entry name" value="Tumour_necrosis_fac-like_dom"/>
</dbReference>
<dbReference type="SUPFAM" id="SSF49842">
    <property type="entry name" value="TNF-like"/>
    <property type="match status" value="1"/>
</dbReference>
<dbReference type="Proteomes" id="UP001230051">
    <property type="component" value="Unassembled WGS sequence"/>
</dbReference>
<name>A0AAD8FS82_ACIOX</name>
<evidence type="ECO:0000313" key="4">
    <source>
        <dbReference type="Proteomes" id="UP001230051"/>
    </source>
</evidence>
<reference evidence="2" key="1">
    <citation type="submission" date="2022-02" db="EMBL/GenBank/DDBJ databases">
        <title>Atlantic sturgeon de novo genome assembly.</title>
        <authorList>
            <person name="Stock M."/>
            <person name="Klopp C."/>
            <person name="Guiguen Y."/>
            <person name="Cabau C."/>
            <person name="Parinello H."/>
            <person name="Santidrian Yebra-Pimentel E."/>
            <person name="Kuhl H."/>
            <person name="Dirks R.P."/>
            <person name="Guessner J."/>
            <person name="Wuertz S."/>
            <person name="Du K."/>
            <person name="Schartl M."/>
        </authorList>
    </citation>
    <scope>NUCLEOTIDE SEQUENCE</scope>
    <source>
        <strain evidence="2">STURGEONOMICS-FGT-2020</strain>
        <tissue evidence="2">Whole blood</tissue>
    </source>
</reference>
<feature type="transmembrane region" description="Helical" evidence="1">
    <location>
        <begin position="22"/>
        <end position="44"/>
    </location>
</feature>
<evidence type="ECO:0000313" key="2">
    <source>
        <dbReference type="EMBL" id="KAK1153813.1"/>
    </source>
</evidence>
<dbReference type="PANTHER" id="PTHR15153:SF0">
    <property type="entry name" value="TUMOR NECROSIS FACTOR LIGAND SUPERFAMILY MEMBER 9"/>
    <property type="match status" value="1"/>
</dbReference>
<dbReference type="GO" id="GO:0045585">
    <property type="term" value="P:positive regulation of cytotoxic T cell differentiation"/>
    <property type="evidence" value="ECO:0007669"/>
    <property type="project" value="TreeGrafter"/>
</dbReference>
<accession>A0AAD8FS82</accession>
<organism evidence="2 4">
    <name type="scientific">Acipenser oxyrinchus oxyrinchus</name>
    <dbReference type="NCBI Taxonomy" id="40147"/>
    <lineage>
        <taxon>Eukaryota</taxon>
        <taxon>Metazoa</taxon>
        <taxon>Chordata</taxon>
        <taxon>Craniata</taxon>
        <taxon>Vertebrata</taxon>
        <taxon>Euteleostomi</taxon>
        <taxon>Actinopterygii</taxon>
        <taxon>Chondrostei</taxon>
        <taxon>Acipenseriformes</taxon>
        <taxon>Acipenseridae</taxon>
        <taxon>Acipenser</taxon>
    </lineage>
</organism>
<dbReference type="AlphaFoldDB" id="A0AAD8FS82"/>
<dbReference type="GO" id="GO:0032813">
    <property type="term" value="F:tumor necrosis factor receptor superfamily binding"/>
    <property type="evidence" value="ECO:0007669"/>
    <property type="project" value="InterPro"/>
</dbReference>
<dbReference type="GO" id="GO:0005886">
    <property type="term" value="C:plasma membrane"/>
    <property type="evidence" value="ECO:0007669"/>
    <property type="project" value="TreeGrafter"/>
</dbReference>
<comment type="caution">
    <text evidence="2">The sequence shown here is derived from an EMBL/GenBank/DDBJ whole genome shotgun (WGS) entry which is preliminary data.</text>
</comment>
<keyword evidence="1" id="KW-1133">Transmembrane helix</keyword>
<dbReference type="InterPro" id="IPR042373">
    <property type="entry name" value="TNFSF9"/>
</dbReference>
<proteinExistence type="predicted"/>
<keyword evidence="1" id="KW-0812">Transmembrane</keyword>
<evidence type="ECO:0000313" key="3">
    <source>
        <dbReference type="EMBL" id="KAK1153936.1"/>
    </source>
</evidence>
<dbReference type="PANTHER" id="PTHR15153">
    <property type="entry name" value="TUMOR NECROSIS FACTOR LIGAND SUPERFAMILY MEMBER 9"/>
    <property type="match status" value="1"/>
</dbReference>
<evidence type="ECO:0000256" key="1">
    <source>
        <dbReference type="SAM" id="Phobius"/>
    </source>
</evidence>
<dbReference type="GO" id="GO:0042104">
    <property type="term" value="P:positive regulation of activated T cell proliferation"/>
    <property type="evidence" value="ECO:0007669"/>
    <property type="project" value="TreeGrafter"/>
</dbReference>
<keyword evidence="4" id="KW-1185">Reference proteome</keyword>
<gene>
    <name evidence="3" type="ORF">AOXY_G29172</name>
    <name evidence="2" type="ORF">AOXY_G29497</name>
</gene>